<dbReference type="EMBL" id="CP132191">
    <property type="protein sequence ID" value="WLP85524.1"/>
    <property type="molecule type" value="Genomic_DNA"/>
</dbReference>
<proteinExistence type="predicted"/>
<dbReference type="Proteomes" id="UP001237011">
    <property type="component" value="Chromosome"/>
</dbReference>
<dbReference type="Gene3D" id="3.90.70.10">
    <property type="entry name" value="Cysteine proteinases"/>
    <property type="match status" value="1"/>
</dbReference>
<dbReference type="RefSeq" id="WP_305937956.1">
    <property type="nucleotide sequence ID" value="NZ_CP132191.1"/>
</dbReference>
<evidence type="ECO:0000313" key="1">
    <source>
        <dbReference type="EMBL" id="WLP85524.1"/>
    </source>
</evidence>
<accession>A0ABY9HA93</accession>
<keyword evidence="2" id="KW-1185">Reference proteome</keyword>
<organism evidence="1 2">
    <name type="scientific">Mycoplasma seminis</name>
    <dbReference type="NCBI Taxonomy" id="512749"/>
    <lineage>
        <taxon>Bacteria</taxon>
        <taxon>Bacillati</taxon>
        <taxon>Mycoplasmatota</taxon>
        <taxon>Mollicutes</taxon>
        <taxon>Mycoplasmataceae</taxon>
        <taxon>Mycoplasma</taxon>
    </lineage>
</organism>
<name>A0ABY9HA93_9MOLU</name>
<evidence type="ECO:0008006" key="3">
    <source>
        <dbReference type="Google" id="ProtNLM"/>
    </source>
</evidence>
<sequence>MKTEEEIKILNDISQFESNNNIQNVVINNIYTLNNDELLLIQKDDSTGLYIYDKQSGFYLEKVPNAKVNLPKNKKLFYFGPMNYYFQENNELIHIVDKNIKLSFEEANEINNDFSKKLNLIRLNYLNGQRKNLNKNDGWTYNPNDFNNYKGNLIKEGNAWYVPGYLYFRNDPFPENTNGNCGYVASAILLNWWNKTKEKIIPDKFLDNSGNLITYGYTLVDELLAIGKKMGYDETTYSGKQTAKILNKFCQKYNIKGSSWWHLFNTGLITEIIKGYPAIAMGKFRYSTVDPNDSNFDHNIHTEKRLNKGHVVVVYGMTDDYYIVNYGWRGFENVYLYDHLYGGSVFFRLKG</sequence>
<gene>
    <name evidence="1" type="ORF">Q8852_04380</name>
</gene>
<evidence type="ECO:0000313" key="2">
    <source>
        <dbReference type="Proteomes" id="UP001237011"/>
    </source>
</evidence>
<reference evidence="1" key="1">
    <citation type="submission" date="2023-08" db="EMBL/GenBank/DDBJ databases">
        <title>Complete genome sequence of Mycoplasma seminis 2200.</title>
        <authorList>
            <person name="Spergser J."/>
        </authorList>
    </citation>
    <scope>NUCLEOTIDE SEQUENCE [LARGE SCALE GENOMIC DNA]</scope>
    <source>
        <strain evidence="1">2200</strain>
    </source>
</reference>
<protein>
    <recommendedName>
        <fullName evidence="3">Peptidase C39-like domain-containing protein</fullName>
    </recommendedName>
</protein>